<evidence type="ECO:0000259" key="3">
    <source>
        <dbReference type="PROSITE" id="PS50110"/>
    </source>
</evidence>
<gene>
    <name evidence="4" type="ORF">DB32_007523</name>
</gene>
<dbReference type="Gene3D" id="3.40.50.2300">
    <property type="match status" value="1"/>
</dbReference>
<evidence type="ECO:0000313" key="5">
    <source>
        <dbReference type="Proteomes" id="UP000034883"/>
    </source>
</evidence>
<name>A0A0F6SHF9_9BACT</name>
<organism evidence="4 5">
    <name type="scientific">Sandaracinus amylolyticus</name>
    <dbReference type="NCBI Taxonomy" id="927083"/>
    <lineage>
        <taxon>Bacteria</taxon>
        <taxon>Pseudomonadati</taxon>
        <taxon>Myxococcota</taxon>
        <taxon>Polyangia</taxon>
        <taxon>Polyangiales</taxon>
        <taxon>Sandaracinaceae</taxon>
        <taxon>Sandaracinus</taxon>
    </lineage>
</organism>
<dbReference type="KEGG" id="samy:DB32_007523"/>
<dbReference type="AlphaFoldDB" id="A0A0F6SHF9"/>
<dbReference type="Proteomes" id="UP000034883">
    <property type="component" value="Chromosome"/>
</dbReference>
<keyword evidence="5" id="KW-1185">Reference proteome</keyword>
<dbReference type="EMBL" id="CP011125">
    <property type="protein sequence ID" value="AKF10374.1"/>
    <property type="molecule type" value="Genomic_DNA"/>
</dbReference>
<evidence type="ECO:0000313" key="4">
    <source>
        <dbReference type="EMBL" id="AKF10374.1"/>
    </source>
</evidence>
<evidence type="ECO:0000256" key="2">
    <source>
        <dbReference type="SAM" id="MobiDB-lite"/>
    </source>
</evidence>
<proteinExistence type="predicted"/>
<dbReference type="GO" id="GO:0000160">
    <property type="term" value="P:phosphorelay signal transduction system"/>
    <property type="evidence" value="ECO:0007669"/>
    <property type="project" value="InterPro"/>
</dbReference>
<accession>A0A0F6SHF9</accession>
<dbReference type="PROSITE" id="PS50110">
    <property type="entry name" value="RESPONSE_REGULATORY"/>
    <property type="match status" value="1"/>
</dbReference>
<comment type="caution">
    <text evidence="1">Lacks conserved residue(s) required for the propagation of feature annotation.</text>
</comment>
<protein>
    <recommendedName>
        <fullName evidence="3">Response regulatory domain-containing protein</fullName>
    </recommendedName>
</protein>
<dbReference type="SUPFAM" id="SSF52172">
    <property type="entry name" value="CheY-like"/>
    <property type="match status" value="1"/>
</dbReference>
<reference evidence="4 5" key="1">
    <citation type="submission" date="2015-03" db="EMBL/GenBank/DDBJ databases">
        <title>Genome assembly of Sandaracinus amylolyticus DSM 53668.</title>
        <authorList>
            <person name="Sharma G."/>
            <person name="Subramanian S."/>
        </authorList>
    </citation>
    <scope>NUCLEOTIDE SEQUENCE [LARGE SCALE GENOMIC DNA]</scope>
    <source>
        <strain evidence="4 5">DSM 53668</strain>
    </source>
</reference>
<evidence type="ECO:0000256" key="1">
    <source>
        <dbReference type="PROSITE-ProRule" id="PRU00169"/>
    </source>
</evidence>
<feature type="domain" description="Response regulatory" evidence="3">
    <location>
        <begin position="1"/>
        <end position="116"/>
    </location>
</feature>
<feature type="region of interest" description="Disordered" evidence="2">
    <location>
        <begin position="130"/>
        <end position="149"/>
    </location>
</feature>
<sequence>MLVVDGVPAHVEPLLERLRQVGARPIGTATIAQALAVLGSFHVDVVVTCEGVRSEDALRFLRALRQSSEQPRVPVVLVSGHDAEGGFARDARALGARFVPAPAELDVLIDAVRASLPNVIDAPRARRSDPLLGAHAHAPSSDETSIDHE</sequence>
<dbReference type="InterPro" id="IPR011006">
    <property type="entry name" value="CheY-like_superfamily"/>
</dbReference>
<dbReference type="InterPro" id="IPR001789">
    <property type="entry name" value="Sig_transdc_resp-reg_receiver"/>
</dbReference>